<keyword evidence="7" id="KW-0418">Kinase</keyword>
<dbReference type="Gene3D" id="1.20.80.30">
    <property type="match status" value="1"/>
</dbReference>
<dbReference type="InterPro" id="IPR036637">
    <property type="entry name" value="Phosphohistidine_dom_sf"/>
</dbReference>
<evidence type="ECO:0000313" key="13">
    <source>
        <dbReference type="EMBL" id="SVB50860.1"/>
    </source>
</evidence>
<feature type="non-terminal residue" evidence="13">
    <location>
        <position position="557"/>
    </location>
</feature>
<feature type="domain" description="PEP-utilising enzyme C-terminal" evidence="12">
    <location>
        <begin position="453"/>
        <end position="506"/>
    </location>
</feature>
<dbReference type="Gene3D" id="3.30.1490.20">
    <property type="entry name" value="ATP-grasp fold, A domain"/>
    <property type="match status" value="1"/>
</dbReference>
<dbReference type="PANTHER" id="PTHR22931:SF9">
    <property type="entry name" value="PYRUVATE, PHOSPHATE DIKINASE 1, CHLOROPLASTIC"/>
    <property type="match status" value="1"/>
</dbReference>
<dbReference type="InterPro" id="IPR010121">
    <property type="entry name" value="Pyruvate_phosphate_dikinase"/>
</dbReference>
<keyword evidence="8" id="KW-0067">ATP-binding</keyword>
<accession>A0A382EJI9</accession>
<dbReference type="EC" id="2.7.9.1" evidence="3"/>
<evidence type="ECO:0000256" key="2">
    <source>
        <dbReference type="ARBA" id="ARBA00007837"/>
    </source>
</evidence>
<dbReference type="InterPro" id="IPR015813">
    <property type="entry name" value="Pyrv/PenolPyrv_kinase-like_dom"/>
</dbReference>
<dbReference type="Gene3D" id="3.30.470.20">
    <property type="entry name" value="ATP-grasp fold, B domain"/>
    <property type="match status" value="1"/>
</dbReference>
<organism evidence="13">
    <name type="scientific">marine metagenome</name>
    <dbReference type="NCBI Taxonomy" id="408172"/>
    <lineage>
        <taxon>unclassified sequences</taxon>
        <taxon>metagenomes</taxon>
        <taxon>ecological metagenomes</taxon>
    </lineage>
</organism>
<dbReference type="Gene3D" id="3.20.20.60">
    <property type="entry name" value="Phosphoenolpyruvate-binding domains"/>
    <property type="match status" value="1"/>
</dbReference>
<dbReference type="InterPro" id="IPR002192">
    <property type="entry name" value="PPDK_AMP/ATP-bd"/>
</dbReference>
<dbReference type="AlphaFoldDB" id="A0A382EJI9"/>
<dbReference type="SUPFAM" id="SSF52009">
    <property type="entry name" value="Phosphohistidine domain"/>
    <property type="match status" value="1"/>
</dbReference>
<evidence type="ECO:0000256" key="7">
    <source>
        <dbReference type="ARBA" id="ARBA00022777"/>
    </source>
</evidence>
<dbReference type="GO" id="GO:0016301">
    <property type="term" value="F:kinase activity"/>
    <property type="evidence" value="ECO:0007669"/>
    <property type="project" value="UniProtKB-KW"/>
</dbReference>
<dbReference type="PANTHER" id="PTHR22931">
    <property type="entry name" value="PHOSPHOENOLPYRUVATE DIKINASE-RELATED"/>
    <property type="match status" value="1"/>
</dbReference>
<evidence type="ECO:0000256" key="4">
    <source>
        <dbReference type="ARBA" id="ARBA00022679"/>
    </source>
</evidence>
<name>A0A382EJI9_9ZZZZ</name>
<dbReference type="EMBL" id="UINC01044851">
    <property type="protein sequence ID" value="SVB50860.1"/>
    <property type="molecule type" value="Genomic_DNA"/>
</dbReference>
<feature type="domain" description="Pyruvate phosphate dikinase AMP/ATP-binding" evidence="11">
    <location>
        <begin position="226"/>
        <end position="266"/>
    </location>
</feature>
<keyword evidence="9" id="KW-0460">Magnesium</keyword>
<protein>
    <recommendedName>
        <fullName evidence="3">pyruvate, phosphate dikinase</fullName>
        <ecNumber evidence="3">2.7.9.1</ecNumber>
    </recommendedName>
</protein>
<proteinExistence type="inferred from homology"/>
<evidence type="ECO:0000259" key="11">
    <source>
        <dbReference type="Pfam" id="PF01326"/>
    </source>
</evidence>
<evidence type="ECO:0000259" key="10">
    <source>
        <dbReference type="Pfam" id="PF00391"/>
    </source>
</evidence>
<dbReference type="InterPro" id="IPR000121">
    <property type="entry name" value="PEP_util_C"/>
</dbReference>
<evidence type="ECO:0000256" key="1">
    <source>
        <dbReference type="ARBA" id="ARBA00001946"/>
    </source>
</evidence>
<dbReference type="SUPFAM" id="SSF51621">
    <property type="entry name" value="Phosphoenolpyruvate/pyruvate domain"/>
    <property type="match status" value="1"/>
</dbReference>
<dbReference type="InterPro" id="IPR018274">
    <property type="entry name" value="PEP_util_AS"/>
</dbReference>
<dbReference type="Gene3D" id="1.10.189.10">
    <property type="entry name" value="Pyruvate Phosphate Dikinase, domain 2"/>
    <property type="match status" value="1"/>
</dbReference>
<dbReference type="Pfam" id="PF02896">
    <property type="entry name" value="PEP-utilizers_C"/>
    <property type="match status" value="1"/>
</dbReference>
<evidence type="ECO:0000256" key="9">
    <source>
        <dbReference type="ARBA" id="ARBA00022842"/>
    </source>
</evidence>
<dbReference type="Pfam" id="PF01326">
    <property type="entry name" value="PPDK_N"/>
    <property type="match status" value="2"/>
</dbReference>
<keyword evidence="4" id="KW-0808">Transferase</keyword>
<feature type="domain" description="Pyruvate phosphate dikinase AMP/ATP-binding" evidence="11">
    <location>
        <begin position="7"/>
        <end position="212"/>
    </location>
</feature>
<sequence length="557" mass="60344">GKGFGDSQNPLLLSVRSGARVSMPGMMDTILNLGINDENVEGLAKVMGDRRPALDAYRRFLQIFGDVAMNVPLKYFENFLKETKDLAGVRMDHQLDQKHLESVILGYKGIIEEHAGRPIPSKPIDQLKQAVLAVFGSWNNPRAVEYRNHMGFSHELGTAVNIMAMVFGNTGPDSGTGVLFTRDPASGSPGLYGEYLPNAQGEDVVAGLRTPSPVSSLSITKPFLYTELESLAKLLETHYKDVQDVEFTIENERLFLLQTRSAQRTTLAAIRIAVDLVAEGIITKDEALLRIDPEDLTKLFMPRFSVKSRNHAVAMDRLLTKGAPASPGAATGSVCFEVGEAHRATQLGEDVILVRPETSPDDIGGVLVAKGVLTSKGGTTSHAAVVTRGLGKPCIVGAEQLEFDKAGEYFSVNGQFVKKGETISMDGTTGEIFLGRIETVDPDLEDLSEAELLLSWADDRRKLGVWANADTGEDATKALDMGAEGIGLCRTEHMFLGSERVNVVQQVLLNAAETEKWQLQNPDISLTYVKGSMPADLPASVRIFCSGLAELEALQVA</sequence>
<keyword evidence="6" id="KW-0547">Nucleotide-binding</keyword>
<dbReference type="Pfam" id="PF00391">
    <property type="entry name" value="PEP-utilizers"/>
    <property type="match status" value="1"/>
</dbReference>
<dbReference type="Gene3D" id="3.50.30.10">
    <property type="entry name" value="Phosphohistidine domain"/>
    <property type="match status" value="1"/>
</dbReference>
<dbReference type="GO" id="GO:0046872">
    <property type="term" value="F:metal ion binding"/>
    <property type="evidence" value="ECO:0007669"/>
    <property type="project" value="UniProtKB-KW"/>
</dbReference>
<comment type="similarity">
    <text evidence="2">Belongs to the PEP-utilizing enzyme family.</text>
</comment>
<dbReference type="InterPro" id="IPR013815">
    <property type="entry name" value="ATP_grasp_subdomain_1"/>
</dbReference>
<feature type="non-terminal residue" evidence="13">
    <location>
        <position position="1"/>
    </location>
</feature>
<evidence type="ECO:0000256" key="5">
    <source>
        <dbReference type="ARBA" id="ARBA00022723"/>
    </source>
</evidence>
<dbReference type="SUPFAM" id="SSF56059">
    <property type="entry name" value="Glutathione synthetase ATP-binding domain-like"/>
    <property type="match status" value="1"/>
</dbReference>
<evidence type="ECO:0000259" key="12">
    <source>
        <dbReference type="Pfam" id="PF02896"/>
    </source>
</evidence>
<dbReference type="InterPro" id="IPR008279">
    <property type="entry name" value="PEP-util_enz_mobile_dom"/>
</dbReference>
<evidence type="ECO:0000256" key="8">
    <source>
        <dbReference type="ARBA" id="ARBA00022840"/>
    </source>
</evidence>
<reference evidence="13" key="1">
    <citation type="submission" date="2018-05" db="EMBL/GenBank/DDBJ databases">
        <authorList>
            <person name="Lanie J.A."/>
            <person name="Ng W.-L."/>
            <person name="Kazmierczak K.M."/>
            <person name="Andrzejewski T.M."/>
            <person name="Davidsen T.M."/>
            <person name="Wayne K.J."/>
            <person name="Tettelin H."/>
            <person name="Glass J.I."/>
            <person name="Rusch D."/>
            <person name="Podicherti R."/>
            <person name="Tsui H.-C.T."/>
            <person name="Winkler M.E."/>
        </authorList>
    </citation>
    <scope>NUCLEOTIDE SEQUENCE</scope>
</reference>
<dbReference type="GO" id="GO:0005524">
    <property type="term" value="F:ATP binding"/>
    <property type="evidence" value="ECO:0007669"/>
    <property type="project" value="UniProtKB-KW"/>
</dbReference>
<evidence type="ECO:0000256" key="3">
    <source>
        <dbReference type="ARBA" id="ARBA00011994"/>
    </source>
</evidence>
<comment type="cofactor">
    <cofactor evidence="1">
        <name>Mg(2+)</name>
        <dbReference type="ChEBI" id="CHEBI:18420"/>
    </cofactor>
</comment>
<keyword evidence="5" id="KW-0479">Metal-binding</keyword>
<dbReference type="PROSITE" id="PS00370">
    <property type="entry name" value="PEP_ENZYMES_PHOS_SITE"/>
    <property type="match status" value="1"/>
</dbReference>
<gene>
    <name evidence="13" type="ORF">METZ01_LOCUS203714</name>
</gene>
<feature type="domain" description="PEP-utilising enzyme mobile" evidence="10">
    <location>
        <begin position="349"/>
        <end position="430"/>
    </location>
</feature>
<dbReference type="GO" id="GO:0050242">
    <property type="term" value="F:pyruvate, phosphate dikinase activity"/>
    <property type="evidence" value="ECO:0007669"/>
    <property type="project" value="UniProtKB-EC"/>
</dbReference>
<evidence type="ECO:0000256" key="6">
    <source>
        <dbReference type="ARBA" id="ARBA00022741"/>
    </source>
</evidence>
<dbReference type="InterPro" id="IPR040442">
    <property type="entry name" value="Pyrv_kinase-like_dom_sf"/>
</dbReference>